<evidence type="ECO:0000313" key="1">
    <source>
        <dbReference type="EMBL" id="CAI8598567.1"/>
    </source>
</evidence>
<dbReference type="Proteomes" id="UP001157006">
    <property type="component" value="Chromosome 2"/>
</dbReference>
<keyword evidence="2" id="KW-1185">Reference proteome</keyword>
<dbReference type="AlphaFoldDB" id="A0AAV0ZL94"/>
<name>A0AAV0ZL94_VICFA</name>
<proteinExistence type="predicted"/>
<dbReference type="EMBL" id="OX451737">
    <property type="protein sequence ID" value="CAI8598567.1"/>
    <property type="molecule type" value="Genomic_DNA"/>
</dbReference>
<reference evidence="1 2" key="1">
    <citation type="submission" date="2023-01" db="EMBL/GenBank/DDBJ databases">
        <authorList>
            <person name="Kreplak J."/>
        </authorList>
    </citation>
    <scope>NUCLEOTIDE SEQUENCE [LARGE SCALE GENOMIC DNA]</scope>
</reference>
<protein>
    <submittedName>
        <fullName evidence="1">Uncharacterized protein</fullName>
    </submittedName>
</protein>
<gene>
    <name evidence="1" type="ORF">VFH_II133640</name>
</gene>
<accession>A0AAV0ZL94</accession>
<organism evidence="1 2">
    <name type="scientific">Vicia faba</name>
    <name type="common">Broad bean</name>
    <name type="synonym">Faba vulgaris</name>
    <dbReference type="NCBI Taxonomy" id="3906"/>
    <lineage>
        <taxon>Eukaryota</taxon>
        <taxon>Viridiplantae</taxon>
        <taxon>Streptophyta</taxon>
        <taxon>Embryophyta</taxon>
        <taxon>Tracheophyta</taxon>
        <taxon>Spermatophyta</taxon>
        <taxon>Magnoliopsida</taxon>
        <taxon>eudicotyledons</taxon>
        <taxon>Gunneridae</taxon>
        <taxon>Pentapetalae</taxon>
        <taxon>rosids</taxon>
        <taxon>fabids</taxon>
        <taxon>Fabales</taxon>
        <taxon>Fabaceae</taxon>
        <taxon>Papilionoideae</taxon>
        <taxon>50 kb inversion clade</taxon>
        <taxon>NPAAA clade</taxon>
        <taxon>Hologalegina</taxon>
        <taxon>IRL clade</taxon>
        <taxon>Fabeae</taxon>
        <taxon>Vicia</taxon>
    </lineage>
</organism>
<evidence type="ECO:0000313" key="2">
    <source>
        <dbReference type="Proteomes" id="UP001157006"/>
    </source>
</evidence>
<sequence length="148" mass="17245">MYEFSNKSYGVFGEFYEFPGETHEFSDEIHEFSDEAHEFLDENHKFIDEAHESLDEPQEFLDSFMNFPRKRDGEVSPRREKEIFAHHISSESSSPLSKVMSRRCFSRSLVINKGSNQGCQMENFHERMVRIVANRGAKKSPKSSVAQL</sequence>